<dbReference type="Proteomes" id="UP000011668">
    <property type="component" value="Unassembled WGS sequence"/>
</dbReference>
<accession>L8WUY8</accession>
<name>L8WUY8_THACA</name>
<sequence length="95" mass="11024">MTDTSLRPENRSTSSPKDIFTPLKWSMKEIKNAVPPRLFIRNTTRSITYLVRDLILAAALWKAASFIDPYFTCLNEASLLRSSLLQGFRWLLWMT</sequence>
<keyword evidence="2" id="KW-1185">Reference proteome</keyword>
<dbReference type="HOGENOM" id="CLU_2374225_0_0_1"/>
<dbReference type="AlphaFoldDB" id="L8WUY8"/>
<dbReference type="STRING" id="983506.L8WUY8"/>
<proteinExistence type="predicted"/>
<reference evidence="1 2" key="1">
    <citation type="journal article" date="2013" name="Nat. Commun.">
        <title>The evolution and pathogenic mechanisms of the rice sheath blight pathogen.</title>
        <authorList>
            <person name="Zheng A."/>
            <person name="Lin R."/>
            <person name="Xu L."/>
            <person name="Qin P."/>
            <person name="Tang C."/>
            <person name="Ai P."/>
            <person name="Zhang D."/>
            <person name="Liu Y."/>
            <person name="Sun Z."/>
            <person name="Feng H."/>
            <person name="Wang Y."/>
            <person name="Chen Y."/>
            <person name="Liang X."/>
            <person name="Fu R."/>
            <person name="Li Q."/>
            <person name="Zhang J."/>
            <person name="Yu X."/>
            <person name="Xie Z."/>
            <person name="Ding L."/>
            <person name="Guan P."/>
            <person name="Tang J."/>
            <person name="Liang Y."/>
            <person name="Wang S."/>
            <person name="Deng Q."/>
            <person name="Li S."/>
            <person name="Zhu J."/>
            <person name="Wang L."/>
            <person name="Liu H."/>
            <person name="Li P."/>
        </authorList>
    </citation>
    <scope>NUCLEOTIDE SEQUENCE [LARGE SCALE GENOMIC DNA]</scope>
    <source>
        <strain evidence="2">AG-1 IA</strain>
    </source>
</reference>
<evidence type="ECO:0000313" key="2">
    <source>
        <dbReference type="Proteomes" id="UP000011668"/>
    </source>
</evidence>
<dbReference type="OrthoDB" id="1461976at2759"/>
<evidence type="ECO:0000313" key="1">
    <source>
        <dbReference type="EMBL" id="ELU40159.1"/>
    </source>
</evidence>
<gene>
    <name evidence="1" type="ORF">AG1IA_05814</name>
</gene>
<dbReference type="EMBL" id="AFRT01001504">
    <property type="protein sequence ID" value="ELU40159.1"/>
    <property type="molecule type" value="Genomic_DNA"/>
</dbReference>
<comment type="caution">
    <text evidence="1">The sequence shown here is derived from an EMBL/GenBank/DDBJ whole genome shotgun (WGS) entry which is preliminary data.</text>
</comment>
<organism evidence="1 2">
    <name type="scientific">Thanatephorus cucumeris (strain AG1-IA)</name>
    <name type="common">Rice sheath blight fungus</name>
    <name type="synonym">Rhizoctonia solani</name>
    <dbReference type="NCBI Taxonomy" id="983506"/>
    <lineage>
        <taxon>Eukaryota</taxon>
        <taxon>Fungi</taxon>
        <taxon>Dikarya</taxon>
        <taxon>Basidiomycota</taxon>
        <taxon>Agaricomycotina</taxon>
        <taxon>Agaricomycetes</taxon>
        <taxon>Cantharellales</taxon>
        <taxon>Ceratobasidiaceae</taxon>
        <taxon>Rhizoctonia</taxon>
        <taxon>Rhizoctonia solani AG-1</taxon>
    </lineage>
</organism>
<protein>
    <submittedName>
        <fullName evidence="1">Uncharacterized protein</fullName>
    </submittedName>
</protein>